<organism evidence="1 2">
    <name type="scientific">Trifolium medium</name>
    <dbReference type="NCBI Taxonomy" id="97028"/>
    <lineage>
        <taxon>Eukaryota</taxon>
        <taxon>Viridiplantae</taxon>
        <taxon>Streptophyta</taxon>
        <taxon>Embryophyta</taxon>
        <taxon>Tracheophyta</taxon>
        <taxon>Spermatophyta</taxon>
        <taxon>Magnoliopsida</taxon>
        <taxon>eudicotyledons</taxon>
        <taxon>Gunneridae</taxon>
        <taxon>Pentapetalae</taxon>
        <taxon>rosids</taxon>
        <taxon>fabids</taxon>
        <taxon>Fabales</taxon>
        <taxon>Fabaceae</taxon>
        <taxon>Papilionoideae</taxon>
        <taxon>50 kb inversion clade</taxon>
        <taxon>NPAAA clade</taxon>
        <taxon>Hologalegina</taxon>
        <taxon>IRL clade</taxon>
        <taxon>Trifolieae</taxon>
        <taxon>Trifolium</taxon>
    </lineage>
</organism>
<dbReference type="GO" id="GO:0004386">
    <property type="term" value="F:helicase activity"/>
    <property type="evidence" value="ECO:0007669"/>
    <property type="project" value="UniProtKB-KW"/>
</dbReference>
<sequence>MDPIKVSNDLSFRVGFSGHSGHLRLEPLTTVERPKPQQSIPDFIL</sequence>
<accession>A0A392Q9Z9</accession>
<evidence type="ECO:0000313" key="2">
    <source>
        <dbReference type="Proteomes" id="UP000265520"/>
    </source>
</evidence>
<name>A0A392Q9Z9_9FABA</name>
<feature type="non-terminal residue" evidence="1">
    <location>
        <position position="45"/>
    </location>
</feature>
<dbReference type="Proteomes" id="UP000265520">
    <property type="component" value="Unassembled WGS sequence"/>
</dbReference>
<proteinExistence type="predicted"/>
<comment type="caution">
    <text evidence="1">The sequence shown here is derived from an EMBL/GenBank/DDBJ whole genome shotgun (WGS) entry which is preliminary data.</text>
</comment>
<protein>
    <submittedName>
        <fullName evidence="1">Helicase SKI2W-like</fullName>
    </submittedName>
</protein>
<evidence type="ECO:0000313" key="1">
    <source>
        <dbReference type="EMBL" id="MCI20550.1"/>
    </source>
</evidence>
<keyword evidence="2" id="KW-1185">Reference proteome</keyword>
<keyword evidence="1" id="KW-0347">Helicase</keyword>
<dbReference type="AlphaFoldDB" id="A0A392Q9Z9"/>
<keyword evidence="1" id="KW-0067">ATP-binding</keyword>
<keyword evidence="1" id="KW-0547">Nucleotide-binding</keyword>
<keyword evidence="1" id="KW-0378">Hydrolase</keyword>
<reference evidence="1 2" key="1">
    <citation type="journal article" date="2018" name="Front. Plant Sci.">
        <title>Red Clover (Trifolium pratense) and Zigzag Clover (T. medium) - A Picture of Genomic Similarities and Differences.</title>
        <authorList>
            <person name="Dluhosova J."/>
            <person name="Istvanek J."/>
            <person name="Nedelnik J."/>
            <person name="Repkova J."/>
        </authorList>
    </citation>
    <scope>NUCLEOTIDE SEQUENCE [LARGE SCALE GENOMIC DNA]</scope>
    <source>
        <strain evidence="2">cv. 10/8</strain>
        <tissue evidence="1">Leaf</tissue>
    </source>
</reference>
<dbReference type="EMBL" id="LXQA010120427">
    <property type="protein sequence ID" value="MCI20550.1"/>
    <property type="molecule type" value="Genomic_DNA"/>
</dbReference>